<evidence type="ECO:0000313" key="2">
    <source>
        <dbReference type="Proteomes" id="UP001164250"/>
    </source>
</evidence>
<comment type="caution">
    <text evidence="1">The sequence shown here is derived from an EMBL/GenBank/DDBJ whole genome shotgun (WGS) entry which is preliminary data.</text>
</comment>
<name>A0ACC1CAT6_9ROSI</name>
<accession>A0ACC1CAT6</accession>
<proteinExistence type="predicted"/>
<protein>
    <submittedName>
        <fullName evidence="1">Uncharacterized protein</fullName>
    </submittedName>
</protein>
<gene>
    <name evidence="1" type="ORF">Patl1_02829</name>
</gene>
<reference evidence="2" key="1">
    <citation type="journal article" date="2023" name="G3 (Bethesda)">
        <title>Genome assembly and association tests identify interacting loci associated with vigor, precocity, and sex in interspecific pistachio rootstocks.</title>
        <authorList>
            <person name="Palmer W."/>
            <person name="Jacygrad E."/>
            <person name="Sagayaradj S."/>
            <person name="Cavanaugh K."/>
            <person name="Han R."/>
            <person name="Bertier L."/>
            <person name="Beede B."/>
            <person name="Kafkas S."/>
            <person name="Golino D."/>
            <person name="Preece J."/>
            <person name="Michelmore R."/>
        </authorList>
    </citation>
    <scope>NUCLEOTIDE SEQUENCE [LARGE SCALE GENOMIC DNA]</scope>
</reference>
<keyword evidence="2" id="KW-1185">Reference proteome</keyword>
<dbReference type="Proteomes" id="UP001164250">
    <property type="component" value="Chromosome 1"/>
</dbReference>
<dbReference type="EMBL" id="CM047897">
    <property type="protein sequence ID" value="KAJ0112835.1"/>
    <property type="molecule type" value="Genomic_DNA"/>
</dbReference>
<evidence type="ECO:0000313" key="1">
    <source>
        <dbReference type="EMBL" id="KAJ0112835.1"/>
    </source>
</evidence>
<organism evidence="1 2">
    <name type="scientific">Pistacia atlantica</name>
    <dbReference type="NCBI Taxonomy" id="434234"/>
    <lineage>
        <taxon>Eukaryota</taxon>
        <taxon>Viridiplantae</taxon>
        <taxon>Streptophyta</taxon>
        <taxon>Embryophyta</taxon>
        <taxon>Tracheophyta</taxon>
        <taxon>Spermatophyta</taxon>
        <taxon>Magnoliopsida</taxon>
        <taxon>eudicotyledons</taxon>
        <taxon>Gunneridae</taxon>
        <taxon>Pentapetalae</taxon>
        <taxon>rosids</taxon>
        <taxon>malvids</taxon>
        <taxon>Sapindales</taxon>
        <taxon>Anacardiaceae</taxon>
        <taxon>Pistacia</taxon>
    </lineage>
</organism>
<sequence>MFQLVFRFVLALLLVVAVEKSTSHLAPGPHITDVNILLPPKMTNPVEYRLQGSDGCFKWSWDHHDILSVLPEYNASNHCSTSARLRSIAPYSGRKETAVYATDVHSGIVVRCKVFIDNFSRIQIFHNSIKLDLDGLATLRVRAFDTEDNVFSSLVGLQFIWLLMPEIDGLPHHLVHVPLEDSPLTDCGGRCGDLDIQIQLENSGVFSDLFVVKGIGIGHENVSVHLIEPEFKHMADSIILTVAEAMSLEPPSPVFVLVGAALHYSLKVIRGNIPQVVTLPSPHHRWSVSNPSVVQVDSMMGLTHALNLGETAVIVQDTRVAGHIQVSSLNVVVPDTLCLYILPLSISGDLMEEAKAIPSVARWYVISGRQYLIQLKVFSPGPGAQEIYITQVTHNSSMFAYSELSVQFYFPHSSCEFEEFLLLTVLTGALYLVMRCYFLALQSDDVKLFDNESEYWKTFLVSDDIVLKHGLRNSRILEATSQGLEKLMASLTYFSRHQDTKEVLKVVQEIMVCDEVKFSVDSADGMSQSILLPWAPGVYQEVELKAIGGCAKTSSDYKWFSSDMATISVSASGVVQAKKPGKATVKVVSIFDSFNYDEVIIDVSIPSSMVMLQNFPVETVVGSHLQAAVTMKASNGTYFYKCDAFSSLINWKAGSESFIVFNATERTHFLDKLGTVVHRTSVHGPPCSWTYLYASGSGRTMLHATLTKEYQHYDHSFHGPIVLKASSRIAAYPPLIVQQVGDGSQFGGYWFNQGQTDTNNQLENLSKLYLVPGTRIDVLLVGGPERWDEGIKFDETFEILDDKYGQTKDDIHVHIISGSKGSLYGVLCQTVGTFKLVFKRGNLVGDDHLLPVIAEVSVSLTCGFPSSVALLVDEPVNEREVIRTASQADRSPGRIRVTPVTVANGQTIRIAAVGISNSGEAFANSSSLCLRWELSSCDGLAYWDDTYGSMRSESSWERFLVLQNESGLCIVRATVTGFCDAKGRHRSAQLLEISGNNLTDSVRLQLVSTLRVNPEFNLLFFNPDAKVNLSIIGGSCFLEAIVNDSRVVEVIEPQPGLQCSQLMLSPKGLGNALVTVYDIGLAPPRAASTLVQVADVDWIKIVSTEEISLMEGQSHYVDLMAGIEDGSTFESSQYGYMDIQVHIEDNIVELVDNDDNSSHYGGYVSMSSFKIMAKHLGITTLYVSIRQHSGNEIVSQPIKVEVYAPPRIHPHDIFLVPAASYMLTLKGGPTIGVYVEYTSMDDKIATVHRSSGQLFATSPGNTTLLATVFGTGAIVICQAYGSVKVGVPSSVMLNGNLFSFYELCKNYNWTVEDHKVLTFHTEEQLGDKHTVLSAAIREVQFSSFFDEKELGFIKVLYGRYTADIATFYHYSHRQLSSNSRSAGRTTVAAAFSCDFVSGSYSQSRIYSAIISISVVPDLPLALGASITWLLPPHYTTSSLLPSSLETSGQWDGHSRKGSITYSVLRTCGEKNEAASKDDISVDGDRIKTAGSNNVACIQAKDRSSGRVEVASCVRVAEVAQIRIRNEEFPLHVTHLGVGAELEIPISYYDALGNPFYEAHNVVLYHAETNYKDIVFIDNTLDDSGKIHLKAMRHGKALVQVSIDSSPRKSDYILISVGAHIYPRNPVLHLGSGLGFSVLGSDDKLSGRWFSANDSVLYVDMQSGKAEPVGIGSTQVIFECPSMKLQTTVTVISRNIVSVDAPKEMLTNAPFPTKGYTFPVTFSKFEAHKGVSYDCKVDPPFVGYAKPWMDLDTGNWYCLFFPYSPDHLVHSIPKSKNMSPFISVSINASLREERHVSGSASALFIGGFSVLEMDKVIGFHALDITNSLHFVFSQ</sequence>